<gene>
    <name evidence="1" type="ORF">M9H77_20602</name>
</gene>
<evidence type="ECO:0000313" key="2">
    <source>
        <dbReference type="Proteomes" id="UP001060085"/>
    </source>
</evidence>
<name>A0ACC0AL20_CATRO</name>
<proteinExistence type="predicted"/>
<sequence length="232" mass="26122">MVTTRRHGVVSVTGATSIYHLKELTEKAWWVLFKQQDFGPEEEDQHPTLLAIGKMIFKKCGGLPLATKTLGSILRFKREEKDWFNVQESELWNHGECQKSGILPALRLSYTNLPLHLKHCFAFCSLFPKNHEIRKDKLIYQGTIPATAPPSPPPVPEQTAKHFLPNSTVHIARKPDTTSRTASSWWDIRSGGRRVHLNLPPVAELHRRATTEDAAAGAAVDLDEEDDSSSRQ</sequence>
<evidence type="ECO:0000313" key="1">
    <source>
        <dbReference type="EMBL" id="KAI5661279.1"/>
    </source>
</evidence>
<keyword evidence="2" id="KW-1185">Reference proteome</keyword>
<accession>A0ACC0AL20</accession>
<dbReference type="EMBL" id="CM044705">
    <property type="protein sequence ID" value="KAI5661279.1"/>
    <property type="molecule type" value="Genomic_DNA"/>
</dbReference>
<protein>
    <submittedName>
        <fullName evidence="1">Uncharacterized protein</fullName>
    </submittedName>
</protein>
<dbReference type="Proteomes" id="UP001060085">
    <property type="component" value="Linkage Group LG05"/>
</dbReference>
<organism evidence="1 2">
    <name type="scientific">Catharanthus roseus</name>
    <name type="common">Madagascar periwinkle</name>
    <name type="synonym">Vinca rosea</name>
    <dbReference type="NCBI Taxonomy" id="4058"/>
    <lineage>
        <taxon>Eukaryota</taxon>
        <taxon>Viridiplantae</taxon>
        <taxon>Streptophyta</taxon>
        <taxon>Embryophyta</taxon>
        <taxon>Tracheophyta</taxon>
        <taxon>Spermatophyta</taxon>
        <taxon>Magnoliopsida</taxon>
        <taxon>eudicotyledons</taxon>
        <taxon>Gunneridae</taxon>
        <taxon>Pentapetalae</taxon>
        <taxon>asterids</taxon>
        <taxon>lamiids</taxon>
        <taxon>Gentianales</taxon>
        <taxon>Apocynaceae</taxon>
        <taxon>Rauvolfioideae</taxon>
        <taxon>Vinceae</taxon>
        <taxon>Catharanthinae</taxon>
        <taxon>Catharanthus</taxon>
    </lineage>
</organism>
<comment type="caution">
    <text evidence="1">The sequence shown here is derived from an EMBL/GenBank/DDBJ whole genome shotgun (WGS) entry which is preliminary data.</text>
</comment>
<reference evidence="2" key="1">
    <citation type="journal article" date="2023" name="Nat. Plants">
        <title>Single-cell RNA sequencing provides a high-resolution roadmap for understanding the multicellular compartmentation of specialized metabolism.</title>
        <authorList>
            <person name="Sun S."/>
            <person name="Shen X."/>
            <person name="Li Y."/>
            <person name="Li Y."/>
            <person name="Wang S."/>
            <person name="Li R."/>
            <person name="Zhang H."/>
            <person name="Shen G."/>
            <person name="Guo B."/>
            <person name="Wei J."/>
            <person name="Xu J."/>
            <person name="St-Pierre B."/>
            <person name="Chen S."/>
            <person name="Sun C."/>
        </authorList>
    </citation>
    <scope>NUCLEOTIDE SEQUENCE [LARGE SCALE GENOMIC DNA]</scope>
</reference>